<evidence type="ECO:0000313" key="3">
    <source>
        <dbReference type="Proteomes" id="UP001144036"/>
    </source>
</evidence>
<reference evidence="2" key="1">
    <citation type="submission" date="2022-11" db="EMBL/GenBank/DDBJ databases">
        <title>Nonomuraea corallina sp. nov., a new species of the genus Nonomuraea isolated from sea side sediment in Thai sea.</title>
        <authorList>
            <person name="Ngamcharungchit C."/>
            <person name="Matsumoto A."/>
            <person name="Suriyachadkun C."/>
            <person name="Panbangred W."/>
            <person name="Inahashi Y."/>
            <person name="Intra B."/>
        </authorList>
    </citation>
    <scope>NUCLEOTIDE SEQUENCE</scope>
    <source>
        <strain evidence="2">MCN248</strain>
    </source>
</reference>
<protein>
    <recommendedName>
        <fullName evidence="4">Secreted protein</fullName>
    </recommendedName>
</protein>
<feature type="signal peptide" evidence="1">
    <location>
        <begin position="1"/>
        <end position="28"/>
    </location>
</feature>
<evidence type="ECO:0008006" key="4">
    <source>
        <dbReference type="Google" id="ProtNLM"/>
    </source>
</evidence>
<proteinExistence type="predicted"/>
<keyword evidence="3" id="KW-1185">Reference proteome</keyword>
<feature type="chain" id="PRO_5046507687" description="Secreted protein" evidence="1">
    <location>
        <begin position="29"/>
        <end position="131"/>
    </location>
</feature>
<accession>A0ABT4SCV6</accession>
<keyword evidence="1" id="KW-0732">Signal</keyword>
<evidence type="ECO:0000256" key="1">
    <source>
        <dbReference type="SAM" id="SignalP"/>
    </source>
</evidence>
<sequence length="131" mass="14058">MKSRLLAVLSTLVLAVGGTLVLAPPAQAAASSNAIVKTNGTRAGEAWFNRSNGTHANKAWFDLYDAKCDAHSVYVEYQINNNGTVEKENEGGCGSTKGFNLQTGYFAIVYRVCVNDTFGNHPCSAWVSDHN</sequence>
<name>A0ABT4SCV6_9ACTN</name>
<dbReference type="EMBL" id="JAPNNL010000050">
    <property type="protein sequence ID" value="MDA0634790.1"/>
    <property type="molecule type" value="Genomic_DNA"/>
</dbReference>
<organism evidence="2 3">
    <name type="scientific">Nonomuraea corallina</name>
    <dbReference type="NCBI Taxonomy" id="2989783"/>
    <lineage>
        <taxon>Bacteria</taxon>
        <taxon>Bacillati</taxon>
        <taxon>Actinomycetota</taxon>
        <taxon>Actinomycetes</taxon>
        <taxon>Streptosporangiales</taxon>
        <taxon>Streptosporangiaceae</taxon>
        <taxon>Nonomuraea</taxon>
    </lineage>
</organism>
<gene>
    <name evidence="2" type="ORF">OUY22_15300</name>
</gene>
<evidence type="ECO:0000313" key="2">
    <source>
        <dbReference type="EMBL" id="MDA0634790.1"/>
    </source>
</evidence>
<dbReference type="RefSeq" id="WP_270155614.1">
    <property type="nucleotide sequence ID" value="NZ_JAPNNL010000050.1"/>
</dbReference>
<dbReference type="Proteomes" id="UP001144036">
    <property type="component" value="Unassembled WGS sequence"/>
</dbReference>
<comment type="caution">
    <text evidence="2">The sequence shown here is derived from an EMBL/GenBank/DDBJ whole genome shotgun (WGS) entry which is preliminary data.</text>
</comment>